<organism evidence="18 19">
    <name type="scientific">Myotis davidii</name>
    <name type="common">David's myotis</name>
    <dbReference type="NCBI Taxonomy" id="225400"/>
    <lineage>
        <taxon>Eukaryota</taxon>
        <taxon>Metazoa</taxon>
        <taxon>Chordata</taxon>
        <taxon>Craniata</taxon>
        <taxon>Vertebrata</taxon>
        <taxon>Euteleostomi</taxon>
        <taxon>Mammalia</taxon>
        <taxon>Eutheria</taxon>
        <taxon>Laurasiatheria</taxon>
        <taxon>Chiroptera</taxon>
        <taxon>Yangochiroptera</taxon>
        <taxon>Vespertilionidae</taxon>
        <taxon>Myotis</taxon>
    </lineage>
</organism>
<dbReference type="Pfam" id="PF01926">
    <property type="entry name" value="MMR_HSR1"/>
    <property type="match status" value="1"/>
</dbReference>
<evidence type="ECO:0000256" key="3">
    <source>
        <dbReference type="ARBA" id="ARBA00007921"/>
    </source>
</evidence>
<evidence type="ECO:0000256" key="12">
    <source>
        <dbReference type="ARBA" id="ARBA00023134"/>
    </source>
</evidence>
<gene>
    <name evidence="18" type="ORF">MDA_GLEAN10016830</name>
</gene>
<dbReference type="InterPro" id="IPR006073">
    <property type="entry name" value="GTP-bd"/>
</dbReference>
<keyword evidence="8" id="KW-0999">Mitochondrion inner membrane</keyword>
<evidence type="ECO:0000256" key="14">
    <source>
        <dbReference type="ARBA" id="ARBA00025227"/>
    </source>
</evidence>
<feature type="chain" id="PRO_5003970353" description="GTPase Era, mitochondrial" evidence="16">
    <location>
        <begin position="27"/>
        <end position="381"/>
    </location>
</feature>
<keyword evidence="16" id="KW-0732">Signal</keyword>
<dbReference type="Gene3D" id="3.30.300.20">
    <property type="match status" value="1"/>
</dbReference>
<dbReference type="SUPFAM" id="SSF54814">
    <property type="entry name" value="Prokaryotic type KH domain (KH-domain type II)"/>
    <property type="match status" value="1"/>
</dbReference>
<evidence type="ECO:0000259" key="17">
    <source>
        <dbReference type="Pfam" id="PF01926"/>
    </source>
</evidence>
<evidence type="ECO:0000256" key="11">
    <source>
        <dbReference type="ARBA" id="ARBA00023128"/>
    </source>
</evidence>
<keyword evidence="5" id="KW-0690">Ribosome biogenesis</keyword>
<keyword evidence="10" id="KW-0809">Transit peptide</keyword>
<protein>
    <recommendedName>
        <fullName evidence="4">GTPase Era, mitochondrial</fullName>
    </recommendedName>
    <alternativeName>
        <fullName evidence="15">ERA-like protein 1</fullName>
    </alternativeName>
</protein>
<keyword evidence="7" id="KW-0547">Nucleotide-binding</keyword>
<evidence type="ECO:0000256" key="1">
    <source>
        <dbReference type="ARBA" id="ARBA00004305"/>
    </source>
</evidence>
<evidence type="ECO:0000256" key="4">
    <source>
        <dbReference type="ARBA" id="ARBA00019149"/>
    </source>
</evidence>
<comment type="subcellular location">
    <subcellularLocation>
        <location evidence="2">Mitochondrion inner membrane</location>
        <topology evidence="2">Peripheral membrane protein</topology>
    </subcellularLocation>
    <subcellularLocation>
        <location evidence="1">Mitochondrion matrix</location>
    </subcellularLocation>
</comment>
<dbReference type="Proteomes" id="UP000010556">
    <property type="component" value="Unassembled WGS sequence"/>
</dbReference>
<dbReference type="CDD" id="cd22534">
    <property type="entry name" value="KH-II_Era"/>
    <property type="match status" value="1"/>
</dbReference>
<keyword evidence="13" id="KW-0472">Membrane</keyword>
<dbReference type="EMBL" id="KB110620">
    <property type="protein sequence ID" value="ELK26941.1"/>
    <property type="molecule type" value="Genomic_DNA"/>
</dbReference>
<dbReference type="GO" id="GO:0005759">
    <property type="term" value="C:mitochondrial matrix"/>
    <property type="evidence" value="ECO:0007669"/>
    <property type="project" value="UniProtKB-SubCell"/>
</dbReference>
<dbReference type="FunFam" id="3.30.300.20:FF:000016">
    <property type="entry name" value="GTPase Era, mitochondrial isoform 1"/>
    <property type="match status" value="1"/>
</dbReference>
<evidence type="ECO:0000313" key="18">
    <source>
        <dbReference type="EMBL" id="ELK26941.1"/>
    </source>
</evidence>
<dbReference type="GO" id="GO:0019843">
    <property type="term" value="F:rRNA binding"/>
    <property type="evidence" value="ECO:0007669"/>
    <property type="project" value="UniProtKB-KW"/>
</dbReference>
<dbReference type="AlphaFoldDB" id="L5LLQ8"/>
<dbReference type="PANTHER" id="PTHR42698:SF1">
    <property type="entry name" value="GTPASE ERA, MITOCHONDRIAL"/>
    <property type="match status" value="1"/>
</dbReference>
<evidence type="ECO:0000313" key="19">
    <source>
        <dbReference type="Proteomes" id="UP000010556"/>
    </source>
</evidence>
<dbReference type="PANTHER" id="PTHR42698">
    <property type="entry name" value="GTPASE ERA"/>
    <property type="match status" value="1"/>
</dbReference>
<evidence type="ECO:0000256" key="9">
    <source>
        <dbReference type="ARBA" id="ARBA00022884"/>
    </source>
</evidence>
<evidence type="ECO:0000256" key="10">
    <source>
        <dbReference type="ARBA" id="ARBA00022946"/>
    </source>
</evidence>
<evidence type="ECO:0000256" key="16">
    <source>
        <dbReference type="SAM" id="SignalP"/>
    </source>
</evidence>
<evidence type="ECO:0000256" key="7">
    <source>
        <dbReference type="ARBA" id="ARBA00022741"/>
    </source>
</evidence>
<dbReference type="SUPFAM" id="SSF52540">
    <property type="entry name" value="P-loop containing nucleoside triphosphate hydrolases"/>
    <property type="match status" value="1"/>
</dbReference>
<keyword evidence="6" id="KW-0699">rRNA-binding</keyword>
<feature type="domain" description="G" evidence="17">
    <location>
        <begin position="117"/>
        <end position="221"/>
    </location>
</feature>
<comment type="similarity">
    <text evidence="3">Belongs to the TRAFAC class TrmE-Era-EngA-EngB-Septin-like GTPase superfamily. Era GTPase family.</text>
</comment>
<dbReference type="InterPro" id="IPR005662">
    <property type="entry name" value="GTPase_Era-like"/>
</dbReference>
<dbReference type="InterPro" id="IPR027417">
    <property type="entry name" value="P-loop_NTPase"/>
</dbReference>
<evidence type="ECO:0000256" key="2">
    <source>
        <dbReference type="ARBA" id="ARBA00004637"/>
    </source>
</evidence>
<comment type="function">
    <text evidence="14">Probable GTPase that plays a role in the mitochondrial ribosomal small subunit assembly. Specifically binds the 12S mitochondrial rRNA (12S mt-rRNA) to a 33 nucleotide section delineating the 3' terminal stem-loop region. May act as a chaperone that protects the 12S mt-rRNA on the 28S mitoribosomal subunit during ribosomal small subunit assembly.</text>
</comment>
<reference evidence="19" key="1">
    <citation type="journal article" date="2013" name="Science">
        <title>Comparative analysis of bat genomes provides insight into the evolution of flight and immunity.</title>
        <authorList>
            <person name="Zhang G."/>
            <person name="Cowled C."/>
            <person name="Shi Z."/>
            <person name="Huang Z."/>
            <person name="Bishop-Lilly K.A."/>
            <person name="Fang X."/>
            <person name="Wynne J.W."/>
            <person name="Xiong Z."/>
            <person name="Baker M.L."/>
            <person name="Zhao W."/>
            <person name="Tachedjian M."/>
            <person name="Zhu Y."/>
            <person name="Zhou P."/>
            <person name="Jiang X."/>
            <person name="Ng J."/>
            <person name="Yang L."/>
            <person name="Wu L."/>
            <person name="Xiao J."/>
            <person name="Feng Y."/>
            <person name="Chen Y."/>
            <person name="Sun X."/>
            <person name="Zhang Y."/>
            <person name="Marsh G.A."/>
            <person name="Crameri G."/>
            <person name="Broder C.C."/>
            <person name="Frey K.G."/>
            <person name="Wang L.F."/>
            <person name="Wang J."/>
        </authorList>
    </citation>
    <scope>NUCLEOTIDE SEQUENCE [LARGE SCALE GENOMIC DNA]</scope>
</reference>
<feature type="signal peptide" evidence="16">
    <location>
        <begin position="1"/>
        <end position="26"/>
    </location>
</feature>
<dbReference type="InterPro" id="IPR009019">
    <property type="entry name" value="KH_sf_prok-type"/>
</dbReference>
<proteinExistence type="inferred from homology"/>
<keyword evidence="19" id="KW-1185">Reference proteome</keyword>
<evidence type="ECO:0000256" key="5">
    <source>
        <dbReference type="ARBA" id="ARBA00022517"/>
    </source>
</evidence>
<evidence type="ECO:0000256" key="15">
    <source>
        <dbReference type="ARBA" id="ARBA00030975"/>
    </source>
</evidence>
<keyword evidence="12" id="KW-0342">GTP-binding</keyword>
<dbReference type="Gene3D" id="3.40.50.300">
    <property type="entry name" value="P-loop containing nucleotide triphosphate hydrolases"/>
    <property type="match status" value="1"/>
</dbReference>
<keyword evidence="11" id="KW-0496">Mitochondrion</keyword>
<name>L5LLQ8_MYODS</name>
<sequence length="381" mass="41617">MAAPGRRGAALFPAVLGLWQLGPVAAREWATRFPSLLGCQRRCVSRVAGATSSGPLSASASRRYGSNSALDRFLGLSQPDSSLTLTPRVPAVSMNRDEQTLLLAHPPNMPANPRVLRVAILGAPNAGKSTLSNQLLGRKVFPVSKKVHTTRCQALGVITEEEAQVVGTCDRTEGEAQRAPDIMVMVLVDVSDKWTRDQLSPQVLQCLTQFSQVPSILVMNKVDCLKQKSVLLELTATLTEGVVNGKKLKQYLLAQARPGPWEFHSEVLTSQTPEEICSNIIREKLLEHLPQEVPYGVQQKTIVWEEGPSGQLVIVQRLLVPKESHVRILIGPKGSLISRIADEVGRDLMNIFLCDVQLHLSVKLFDGPHSAVPAQASRRSY</sequence>
<dbReference type="GO" id="GO:0005743">
    <property type="term" value="C:mitochondrial inner membrane"/>
    <property type="evidence" value="ECO:0007669"/>
    <property type="project" value="UniProtKB-SubCell"/>
</dbReference>
<accession>L5LLQ8</accession>
<dbReference type="GO" id="GO:0005525">
    <property type="term" value="F:GTP binding"/>
    <property type="evidence" value="ECO:0007669"/>
    <property type="project" value="UniProtKB-KW"/>
</dbReference>
<evidence type="ECO:0000256" key="8">
    <source>
        <dbReference type="ARBA" id="ARBA00022792"/>
    </source>
</evidence>
<dbReference type="GO" id="GO:0000028">
    <property type="term" value="P:ribosomal small subunit assembly"/>
    <property type="evidence" value="ECO:0007669"/>
    <property type="project" value="TreeGrafter"/>
</dbReference>
<dbReference type="InterPro" id="IPR015946">
    <property type="entry name" value="KH_dom-like_a/b"/>
</dbReference>
<keyword evidence="9" id="KW-0694">RNA-binding</keyword>
<evidence type="ECO:0000256" key="13">
    <source>
        <dbReference type="ARBA" id="ARBA00023136"/>
    </source>
</evidence>
<dbReference type="GO" id="GO:0043024">
    <property type="term" value="F:ribosomal small subunit binding"/>
    <property type="evidence" value="ECO:0007669"/>
    <property type="project" value="TreeGrafter"/>
</dbReference>
<evidence type="ECO:0000256" key="6">
    <source>
        <dbReference type="ARBA" id="ARBA00022730"/>
    </source>
</evidence>